<feature type="domain" description="Toxin YqcG C-terminal" evidence="2">
    <location>
        <begin position="161"/>
        <end position="212"/>
    </location>
</feature>
<name>A0AAC9D2I7_9FLAO</name>
<evidence type="ECO:0000313" key="3">
    <source>
        <dbReference type="EMBL" id="AOC96584.1"/>
    </source>
</evidence>
<dbReference type="Pfam" id="PF14410">
    <property type="entry name" value="GH-E"/>
    <property type="match status" value="1"/>
</dbReference>
<feature type="region of interest" description="Disordered" evidence="1">
    <location>
        <begin position="170"/>
        <end position="259"/>
    </location>
</feature>
<feature type="compositionally biased region" description="Basic and acidic residues" evidence="1">
    <location>
        <begin position="227"/>
        <end position="248"/>
    </location>
</feature>
<proteinExistence type="predicted"/>
<dbReference type="InterPro" id="IPR026835">
    <property type="entry name" value="YqcG_C"/>
</dbReference>
<dbReference type="EMBL" id="CP016907">
    <property type="protein sequence ID" value="AOC96584.1"/>
    <property type="molecule type" value="Genomic_DNA"/>
</dbReference>
<evidence type="ECO:0000256" key="1">
    <source>
        <dbReference type="SAM" id="MobiDB-lite"/>
    </source>
</evidence>
<feature type="region of interest" description="Disordered" evidence="1">
    <location>
        <begin position="43"/>
        <end position="99"/>
    </location>
</feature>
<organism evidence="3 4">
    <name type="scientific">Flavobacterium anhuiense</name>
    <dbReference type="NCBI Taxonomy" id="459526"/>
    <lineage>
        <taxon>Bacteria</taxon>
        <taxon>Pseudomonadati</taxon>
        <taxon>Bacteroidota</taxon>
        <taxon>Flavobacteriia</taxon>
        <taxon>Flavobacteriales</taxon>
        <taxon>Flavobacteriaceae</taxon>
        <taxon>Flavobacterium</taxon>
    </lineage>
</organism>
<evidence type="ECO:0000259" key="2">
    <source>
        <dbReference type="Pfam" id="PF14410"/>
    </source>
</evidence>
<sequence length="259" mass="29507">MTQQHKKISENIASIAAANATHSNNTAQLKDNREYSIVQKKLQENTLTDNTNTVTQLKGGDGKKNPKKRKRQDSESDDDGSGDYVPPQAKKQKRYHIPNDTRDHVIEHTAHERTNVNSNFDAIYTCPGCRRPLAYKKKGSKKLELTRFAYTSQSGNPHELRALTLDHYPPWAPRERDLKSKGATDSEIREDHNDPDRLRALCKKCNESHKYEKKKKVSYESEDEEDGYHTPDDEPENKGFYKDFRYDPDSGSGGSGIIA</sequence>
<gene>
    <name evidence="3" type="ORF">BB050_03495</name>
</gene>
<evidence type="ECO:0000313" key="4">
    <source>
        <dbReference type="Proteomes" id="UP000093276"/>
    </source>
</evidence>
<accession>A0AAC9D2I7</accession>
<dbReference type="AlphaFoldDB" id="A0AAC9D2I7"/>
<dbReference type="GeneID" id="32309365"/>
<reference evidence="3 4" key="1">
    <citation type="submission" date="2016-08" db="EMBL/GenBank/DDBJ databases">
        <title>Complete genome sequence of Flavobacterium johnsoniae strain GSE09, a volatile-producing biocontrol agent isolated from cucumber (Cucumis sativus).</title>
        <authorList>
            <person name="Jeong J.-J."/>
            <person name="Oh J.Y."/>
            <person name="Jim Y.J."/>
            <person name="Sang M.K."/>
            <person name="Kim K.D."/>
        </authorList>
    </citation>
    <scope>NUCLEOTIDE SEQUENCE [LARGE SCALE GENOMIC DNA]</scope>
    <source>
        <strain evidence="3 4">GSE09</strain>
    </source>
</reference>
<dbReference type="KEGG" id="fjg:BB050_03495"/>
<dbReference type="RefSeq" id="WP_066034452.1">
    <property type="nucleotide sequence ID" value="NZ_CP016907.1"/>
</dbReference>
<feature type="compositionally biased region" description="Polar residues" evidence="1">
    <location>
        <begin position="44"/>
        <end position="56"/>
    </location>
</feature>
<dbReference type="Proteomes" id="UP000093276">
    <property type="component" value="Chromosome"/>
</dbReference>
<feature type="compositionally biased region" description="Basic and acidic residues" evidence="1">
    <location>
        <begin position="173"/>
        <end position="210"/>
    </location>
</feature>
<protein>
    <recommendedName>
        <fullName evidence="2">Toxin YqcG C-terminal domain-containing protein</fullName>
    </recommendedName>
</protein>